<gene>
    <name evidence="11" type="primary">PCDHA3_3</name>
    <name evidence="11" type="ORF">Ciccas_011583</name>
</gene>
<evidence type="ECO:0000256" key="3">
    <source>
        <dbReference type="ARBA" id="ARBA00022737"/>
    </source>
</evidence>
<feature type="domain" description="Cadherin" evidence="10">
    <location>
        <begin position="355"/>
        <end position="465"/>
    </location>
</feature>
<dbReference type="GO" id="GO:0005509">
    <property type="term" value="F:calcium ion binding"/>
    <property type="evidence" value="ECO:0007669"/>
    <property type="project" value="UniProtKB-UniRule"/>
</dbReference>
<keyword evidence="5" id="KW-1133">Transmembrane helix</keyword>
<dbReference type="PROSITE" id="PS50268">
    <property type="entry name" value="CADHERIN_2"/>
    <property type="match status" value="5"/>
</dbReference>
<comment type="subcellular location">
    <subcellularLocation>
        <location evidence="1">Membrane</location>
        <topology evidence="1">Single-pass membrane protein</topology>
    </subcellularLocation>
</comment>
<feature type="domain" description="Cadherin" evidence="10">
    <location>
        <begin position="466"/>
        <end position="550"/>
    </location>
</feature>
<evidence type="ECO:0000256" key="9">
    <source>
        <dbReference type="SAM" id="SignalP"/>
    </source>
</evidence>
<evidence type="ECO:0000259" key="10">
    <source>
        <dbReference type="PROSITE" id="PS50268"/>
    </source>
</evidence>
<dbReference type="PANTHER" id="PTHR24028">
    <property type="entry name" value="CADHERIN-87A"/>
    <property type="match status" value="1"/>
</dbReference>
<evidence type="ECO:0000313" key="11">
    <source>
        <dbReference type="EMBL" id="KAL3309862.1"/>
    </source>
</evidence>
<keyword evidence="2" id="KW-0812">Transmembrane</keyword>
<dbReference type="PRINTS" id="PR00205">
    <property type="entry name" value="CADHERIN"/>
</dbReference>
<dbReference type="GO" id="GO:0016020">
    <property type="term" value="C:membrane"/>
    <property type="evidence" value="ECO:0007669"/>
    <property type="project" value="UniProtKB-SubCell"/>
</dbReference>
<organism evidence="11 12">
    <name type="scientific">Cichlidogyrus casuarinus</name>
    <dbReference type="NCBI Taxonomy" id="1844966"/>
    <lineage>
        <taxon>Eukaryota</taxon>
        <taxon>Metazoa</taxon>
        <taxon>Spiralia</taxon>
        <taxon>Lophotrochozoa</taxon>
        <taxon>Platyhelminthes</taxon>
        <taxon>Monogenea</taxon>
        <taxon>Monopisthocotylea</taxon>
        <taxon>Dactylogyridea</taxon>
        <taxon>Ancyrocephalidae</taxon>
        <taxon>Cichlidogyrus</taxon>
    </lineage>
</organism>
<keyword evidence="7" id="KW-0325">Glycoprotein</keyword>
<evidence type="ECO:0000256" key="1">
    <source>
        <dbReference type="ARBA" id="ARBA00004167"/>
    </source>
</evidence>
<dbReference type="SUPFAM" id="SSF49313">
    <property type="entry name" value="Cadherin-like"/>
    <property type="match status" value="5"/>
</dbReference>
<accession>A0ABD2PSI9</accession>
<dbReference type="InterPro" id="IPR020894">
    <property type="entry name" value="Cadherin_CS"/>
</dbReference>
<keyword evidence="9" id="KW-0732">Signal</keyword>
<keyword evidence="3" id="KW-0677">Repeat</keyword>
<protein>
    <submittedName>
        <fullName evidence="11">Calcium-dependent cell-adhesion protein</fullName>
    </submittedName>
</protein>
<evidence type="ECO:0000313" key="12">
    <source>
        <dbReference type="Proteomes" id="UP001626550"/>
    </source>
</evidence>
<dbReference type="CDD" id="cd11304">
    <property type="entry name" value="Cadherin_repeat"/>
    <property type="match status" value="5"/>
</dbReference>
<keyword evidence="12" id="KW-1185">Reference proteome</keyword>
<reference evidence="11 12" key="1">
    <citation type="submission" date="2024-11" db="EMBL/GenBank/DDBJ databases">
        <title>Adaptive evolution of stress response genes in parasites aligns with host niche diversity.</title>
        <authorList>
            <person name="Hahn C."/>
            <person name="Resl P."/>
        </authorList>
    </citation>
    <scope>NUCLEOTIDE SEQUENCE [LARGE SCALE GENOMIC DNA]</scope>
    <source>
        <strain evidence="11">EGGRZ-B1_66</strain>
        <tissue evidence="11">Body</tissue>
    </source>
</reference>
<keyword evidence="4 8" id="KW-0106">Calcium</keyword>
<dbReference type="InterPro" id="IPR015919">
    <property type="entry name" value="Cadherin-like_sf"/>
</dbReference>
<keyword evidence="6" id="KW-0472">Membrane</keyword>
<feature type="domain" description="Cadherin" evidence="10">
    <location>
        <begin position="57"/>
        <end position="126"/>
    </location>
</feature>
<evidence type="ECO:0000256" key="5">
    <source>
        <dbReference type="ARBA" id="ARBA00022989"/>
    </source>
</evidence>
<feature type="signal peptide" evidence="9">
    <location>
        <begin position="1"/>
        <end position="18"/>
    </location>
</feature>
<evidence type="ECO:0000256" key="7">
    <source>
        <dbReference type="ARBA" id="ARBA00023180"/>
    </source>
</evidence>
<feature type="domain" description="Cadherin" evidence="10">
    <location>
        <begin position="232"/>
        <end position="345"/>
    </location>
</feature>
<dbReference type="Pfam" id="PF00028">
    <property type="entry name" value="Cadherin"/>
    <property type="match status" value="3"/>
</dbReference>
<dbReference type="PROSITE" id="PS00232">
    <property type="entry name" value="CADHERIN_1"/>
    <property type="match status" value="2"/>
</dbReference>
<dbReference type="PANTHER" id="PTHR24028:SF146">
    <property type="entry name" value="CADHERIN 96CB, ISOFORM D-RELATED"/>
    <property type="match status" value="1"/>
</dbReference>
<proteinExistence type="predicted"/>
<evidence type="ECO:0000256" key="4">
    <source>
        <dbReference type="ARBA" id="ARBA00022837"/>
    </source>
</evidence>
<feature type="chain" id="PRO_5044758760" evidence="9">
    <location>
        <begin position="19"/>
        <end position="554"/>
    </location>
</feature>
<comment type="caution">
    <text evidence="11">The sequence shown here is derived from an EMBL/GenBank/DDBJ whole genome shotgun (WGS) entry which is preliminary data.</text>
</comment>
<dbReference type="EMBL" id="JBJKFK010003484">
    <property type="protein sequence ID" value="KAL3309862.1"/>
    <property type="molecule type" value="Genomic_DNA"/>
</dbReference>
<dbReference type="Proteomes" id="UP001626550">
    <property type="component" value="Unassembled WGS sequence"/>
</dbReference>
<dbReference type="Gene3D" id="2.60.40.60">
    <property type="entry name" value="Cadherins"/>
    <property type="match status" value="5"/>
</dbReference>
<evidence type="ECO:0000256" key="6">
    <source>
        <dbReference type="ARBA" id="ARBA00023136"/>
    </source>
</evidence>
<dbReference type="SMART" id="SM00112">
    <property type="entry name" value="CA"/>
    <property type="match status" value="4"/>
</dbReference>
<evidence type="ECO:0000256" key="8">
    <source>
        <dbReference type="PROSITE-ProRule" id="PRU00043"/>
    </source>
</evidence>
<dbReference type="InterPro" id="IPR050174">
    <property type="entry name" value="Protocadherin/Cadherin-CA"/>
</dbReference>
<dbReference type="AlphaFoldDB" id="A0ABD2PSI9"/>
<sequence length="554" mass="62468">MTLGIIALSFLLALGVVAESLDETIQVHENTPPDKRIGSLRARVGPGKRFKSSSQFFAVDQTTGDINMAKNLDLETICPKYTHCCGVKDCWLETNVIVMDNRVLSDIDTVRLRVRILDVNDNRPKFKTDRQTLTIRESATPGTSLDFEPATDLDFDEENRKITYQLKHSDRHFPFVLDANRPRLSLREKLDREREAKYVTFLSACDRDSCSDQELIIVVEDVNDNKPFFPSSNKLYTKTLKEDVHPLTPIIQLQAMDPDDGEFGKILYSFHNQHDVNILETFQIDEETGEIRLKSKSRLSAKVRQKYDFFVKACDAPNPNCAGEEESVAQVILTVEDINDHAPKITFEPMDGSDAPRGVDLKIVENEPLQTQNALALIFVEDADLGENARVKCSLQSDDYEKNGFKLEAGSNNIYTLKTTRQFDHEEKAIQSVDIICTDHGIPPQSARLNLKVGIKDVNEFAPMFARNSYQLAVMENTKPGTKVGSVTATDQDGGAKLRYRLALPQDPKAYNKATHDEVNKYFVIDELTGDILTSSVSFQVQVKQECFTVFPEQ</sequence>
<feature type="domain" description="Cadherin" evidence="10">
    <location>
        <begin position="127"/>
        <end position="229"/>
    </location>
</feature>
<dbReference type="InterPro" id="IPR002126">
    <property type="entry name" value="Cadherin-like_dom"/>
</dbReference>
<name>A0ABD2PSI9_9PLAT</name>
<evidence type="ECO:0000256" key="2">
    <source>
        <dbReference type="ARBA" id="ARBA00022692"/>
    </source>
</evidence>